<name>A0A1Q9JG89_9FIRM</name>
<dbReference type="OrthoDB" id="389878at2"/>
<dbReference type="SUPFAM" id="SSF48008">
    <property type="entry name" value="GntR ligand-binding domain-like"/>
    <property type="match status" value="1"/>
</dbReference>
<comment type="caution">
    <text evidence="5">The sequence shown here is derived from an EMBL/GenBank/DDBJ whole genome shotgun (WGS) entry which is preliminary data.</text>
</comment>
<dbReference type="Pfam" id="PF00392">
    <property type="entry name" value="GntR"/>
    <property type="match status" value="1"/>
</dbReference>
<dbReference type="InterPro" id="IPR036390">
    <property type="entry name" value="WH_DNA-bd_sf"/>
</dbReference>
<dbReference type="GO" id="GO:0003677">
    <property type="term" value="F:DNA binding"/>
    <property type="evidence" value="ECO:0007669"/>
    <property type="project" value="UniProtKB-KW"/>
</dbReference>
<keyword evidence="3" id="KW-0804">Transcription</keyword>
<dbReference type="InterPro" id="IPR008920">
    <property type="entry name" value="TF_FadR/GntR_C"/>
</dbReference>
<dbReference type="InterPro" id="IPR011711">
    <property type="entry name" value="GntR_C"/>
</dbReference>
<dbReference type="EMBL" id="MJIE01000001">
    <property type="protein sequence ID" value="OLR55203.1"/>
    <property type="molecule type" value="Genomic_DNA"/>
</dbReference>
<dbReference type="PANTHER" id="PTHR43537">
    <property type="entry name" value="TRANSCRIPTIONAL REGULATOR, GNTR FAMILY"/>
    <property type="match status" value="1"/>
</dbReference>
<dbReference type="GO" id="GO:0003700">
    <property type="term" value="F:DNA-binding transcription factor activity"/>
    <property type="evidence" value="ECO:0007669"/>
    <property type="project" value="InterPro"/>
</dbReference>
<gene>
    <name evidence="5" type="ORF">BHK98_03465</name>
</gene>
<keyword evidence="6" id="KW-1185">Reference proteome</keyword>
<keyword evidence="2" id="KW-0238">DNA-binding</keyword>
<evidence type="ECO:0000313" key="5">
    <source>
        <dbReference type="EMBL" id="OLR55203.1"/>
    </source>
</evidence>
<organism evidence="5 6">
    <name type="scientific">Hornefia porci</name>
    <dbReference type="NCBI Taxonomy" id="2652292"/>
    <lineage>
        <taxon>Bacteria</taxon>
        <taxon>Bacillati</taxon>
        <taxon>Bacillota</taxon>
        <taxon>Clostridia</taxon>
        <taxon>Peptostreptococcales</taxon>
        <taxon>Anaerovoracaceae</taxon>
        <taxon>Hornefia</taxon>
    </lineage>
</organism>
<evidence type="ECO:0000256" key="2">
    <source>
        <dbReference type="ARBA" id="ARBA00023125"/>
    </source>
</evidence>
<dbReference type="STRING" id="1261640.BHK98_03465"/>
<feature type="domain" description="HTH gntR-type" evidence="4">
    <location>
        <begin position="5"/>
        <end position="72"/>
    </location>
</feature>
<dbReference type="Pfam" id="PF07729">
    <property type="entry name" value="FCD"/>
    <property type="match status" value="1"/>
</dbReference>
<dbReference type="PANTHER" id="PTHR43537:SF24">
    <property type="entry name" value="GLUCONATE OPERON TRANSCRIPTIONAL REPRESSOR"/>
    <property type="match status" value="1"/>
</dbReference>
<proteinExistence type="predicted"/>
<evidence type="ECO:0000259" key="4">
    <source>
        <dbReference type="PROSITE" id="PS50949"/>
    </source>
</evidence>
<evidence type="ECO:0000313" key="6">
    <source>
        <dbReference type="Proteomes" id="UP000187404"/>
    </source>
</evidence>
<dbReference type="Gene3D" id="1.10.10.10">
    <property type="entry name" value="Winged helix-like DNA-binding domain superfamily/Winged helix DNA-binding domain"/>
    <property type="match status" value="1"/>
</dbReference>
<evidence type="ECO:0000256" key="3">
    <source>
        <dbReference type="ARBA" id="ARBA00023163"/>
    </source>
</evidence>
<dbReference type="InterPro" id="IPR036388">
    <property type="entry name" value="WH-like_DNA-bd_sf"/>
</dbReference>
<dbReference type="SMART" id="SM00345">
    <property type="entry name" value="HTH_GNTR"/>
    <property type="match status" value="1"/>
</dbReference>
<evidence type="ECO:0000256" key="1">
    <source>
        <dbReference type="ARBA" id="ARBA00023015"/>
    </source>
</evidence>
<dbReference type="CDD" id="cd07377">
    <property type="entry name" value="WHTH_GntR"/>
    <property type="match status" value="1"/>
</dbReference>
<dbReference type="InterPro" id="IPR000524">
    <property type="entry name" value="Tscrpt_reg_HTH_GntR"/>
</dbReference>
<dbReference type="AlphaFoldDB" id="A0A1Q9JG89"/>
<keyword evidence="1" id="KW-0805">Transcription regulation</keyword>
<dbReference type="Proteomes" id="UP000187404">
    <property type="component" value="Unassembled WGS sequence"/>
</dbReference>
<protein>
    <recommendedName>
        <fullName evidence="4">HTH gntR-type domain-containing protein</fullName>
    </recommendedName>
</protein>
<accession>A0A1Q9JG89</accession>
<reference evidence="5 6" key="1">
    <citation type="journal article" date="2016" name="Appl. Environ. Microbiol.">
        <title>Function and Phylogeny of Bacterial Butyryl Coenzyme A:Acetate Transferases and Their Diversity in the Proximal Colon of Swine.</title>
        <authorList>
            <person name="Trachsel J."/>
            <person name="Bayles D.O."/>
            <person name="Looft T."/>
            <person name="Levine U.Y."/>
            <person name="Allen H.K."/>
        </authorList>
    </citation>
    <scope>NUCLEOTIDE SEQUENCE [LARGE SCALE GENOMIC DNA]</scope>
    <source>
        <strain evidence="5 6">68-3-10</strain>
    </source>
</reference>
<dbReference type="PRINTS" id="PR00035">
    <property type="entry name" value="HTHGNTR"/>
</dbReference>
<dbReference type="PROSITE" id="PS50949">
    <property type="entry name" value="HTH_GNTR"/>
    <property type="match status" value="1"/>
</dbReference>
<sequence length="216" mass="24884">MEKYKSLKDHVYDYIAEQILEGNLEPEDKINEAAICEELNISRTPVREALIQLASEGVLHNRARKGFVVRALSEREVKELYVVIGLLDGYAAKSACGQLTEKDLANMSFYVESMDVAIKAANFEMYHMQQTAFHNVYTQKCGNDTLIEQLEKMKSKLLKKSYVDDPEGKTREILLQTNREHRALLELFKRQAGDELFDYLMKVHWNPENAAYDVSK</sequence>
<dbReference type="RefSeq" id="WP_075712200.1">
    <property type="nucleotide sequence ID" value="NZ_MJIE01000001.1"/>
</dbReference>
<dbReference type="SUPFAM" id="SSF46785">
    <property type="entry name" value="Winged helix' DNA-binding domain"/>
    <property type="match status" value="1"/>
</dbReference>
<dbReference type="Gene3D" id="1.20.120.530">
    <property type="entry name" value="GntR ligand-binding domain-like"/>
    <property type="match status" value="1"/>
</dbReference>